<comment type="caution">
    <text evidence="3">The sequence shown here is derived from an EMBL/GenBank/DDBJ whole genome shotgun (WGS) entry which is preliminary data.</text>
</comment>
<dbReference type="Proteomes" id="UP000197090">
    <property type="component" value="Unassembled WGS sequence"/>
</dbReference>
<dbReference type="Gene3D" id="3.40.50.300">
    <property type="entry name" value="P-loop containing nucleotide triphosphate hydrolases"/>
    <property type="match status" value="2"/>
</dbReference>
<dbReference type="PANTHER" id="PTHR32182:SF0">
    <property type="entry name" value="DNA REPLICATION AND REPAIR PROTEIN RECF"/>
    <property type="match status" value="1"/>
</dbReference>
<reference evidence="3 4" key="1">
    <citation type="submission" date="2017-06" db="EMBL/GenBank/DDBJ databases">
        <authorList>
            <person name="Kim H.J."/>
            <person name="Triplett B.A."/>
        </authorList>
    </citation>
    <scope>NUCLEOTIDE SEQUENCE [LARGE SCALE GENOMIC DNA]</scope>
    <source>
        <strain evidence="3 4">594</strain>
    </source>
</reference>
<organism evidence="3 4">
    <name type="scientific">Stenotrophomonas maltophilia</name>
    <name type="common">Pseudomonas maltophilia</name>
    <name type="synonym">Xanthomonas maltophilia</name>
    <dbReference type="NCBI Taxonomy" id="40324"/>
    <lineage>
        <taxon>Bacteria</taxon>
        <taxon>Pseudomonadati</taxon>
        <taxon>Pseudomonadota</taxon>
        <taxon>Gammaproteobacteria</taxon>
        <taxon>Lysobacterales</taxon>
        <taxon>Lysobacteraceae</taxon>
        <taxon>Stenotrophomonas</taxon>
        <taxon>Stenotrophomonas maltophilia group</taxon>
    </lineage>
</organism>
<evidence type="ECO:0000313" key="4">
    <source>
        <dbReference type="Proteomes" id="UP000197090"/>
    </source>
</evidence>
<name>A0A246I344_STEMA</name>
<dbReference type="PANTHER" id="PTHR32182">
    <property type="entry name" value="DNA REPLICATION AND REPAIR PROTEIN RECF"/>
    <property type="match status" value="1"/>
</dbReference>
<gene>
    <name evidence="3" type="ORF">CEE63_15610</name>
</gene>
<dbReference type="Pfam" id="PF13166">
    <property type="entry name" value="AAA_13"/>
    <property type="match status" value="1"/>
</dbReference>
<dbReference type="AlphaFoldDB" id="A0A246I344"/>
<dbReference type="GO" id="GO:0006302">
    <property type="term" value="P:double-strand break repair"/>
    <property type="evidence" value="ECO:0007669"/>
    <property type="project" value="TreeGrafter"/>
</dbReference>
<dbReference type="InterPro" id="IPR026866">
    <property type="entry name" value="CR006_AAA"/>
</dbReference>
<dbReference type="SUPFAM" id="SSF52540">
    <property type="entry name" value="P-loop containing nucleoside triphosphate hydrolases"/>
    <property type="match status" value="1"/>
</dbReference>
<dbReference type="EMBL" id="NIVX01000092">
    <property type="protein sequence ID" value="OWQ71868.1"/>
    <property type="molecule type" value="Genomic_DNA"/>
</dbReference>
<evidence type="ECO:0000259" key="2">
    <source>
        <dbReference type="Pfam" id="PF13166"/>
    </source>
</evidence>
<feature type="domain" description="Protein CR006 P-loop" evidence="2">
    <location>
        <begin position="36"/>
        <end position="727"/>
    </location>
</feature>
<keyword evidence="1" id="KW-0175">Coiled coil</keyword>
<proteinExistence type="predicted"/>
<protein>
    <recommendedName>
        <fullName evidence="2">Protein CR006 P-loop domain-containing protein</fullName>
    </recommendedName>
</protein>
<feature type="coiled-coil region" evidence="1">
    <location>
        <begin position="105"/>
        <end position="132"/>
    </location>
</feature>
<accession>A0A246I344</accession>
<dbReference type="InterPro" id="IPR027417">
    <property type="entry name" value="P-loop_NTPase"/>
</dbReference>
<sequence>MCAVITGLSIHRYKSFHPTTAPPIHFEAITPPQPVFLYGINGAGKSAIGEVIQGLAGKEAEFAHCSLQTSNNADYRILVYNQRFVDKVIRTAEGVPGIFTIGVQDAAIQAEIEEKQAEAEKLEGQSAALDAKIQQTIDAGKAVREIAITGAWKAHSDHDQGPFRDLMKGFHSDRQKFFEELDTCTVADDVELDGLDRLKQRLADANSTESSQHTISLDLTGLAIVEADAIWGEAIAVSATSRLAPLIEKWGNSDWVGQGRKFTHDPECPFCQQHLPPGFAEDLALLLDGDRQSKLDRVQSLSDTYAQRVAEIEVAAKTMLEQTFSKEEPGLEQAWDLFHAQIKANAASMVSKIEKPGESIVLEASDAEGLAKAIATVNERITQFNLRVADRAAERDRIKTMFWQVMRRERAPVYDTYKAGKDPLVEVLRKDKEQKAETTKALTAVAARLKELRRVQSGVAASVDKINSRLARMGIASYSIARKAGEGNLYCLARPGQAEGDMTSLSEGEKTLISFLYYLECLGGSDTAEAGAVDLGRTIAVIDDPISSLSHNFVFDIASIIHGELIKPEDGTPRPRQVIVLTHNLFFLHEILRQTIGGSDLAKASKKCQLLRVVKSEHTKVVPMKAAELMNDYQALWQVLRDARDSNMPAIMVPNAMRCILEHFFWFTHQEDKFKEALKKVGDEDATFAPLARYLDRGSHKDGINITVMDFNQYDLNYYFTKFQAVFVAAGFGDHYSANMGVTEEPSAA</sequence>
<evidence type="ECO:0000313" key="3">
    <source>
        <dbReference type="EMBL" id="OWQ71868.1"/>
    </source>
</evidence>
<dbReference type="GO" id="GO:0000731">
    <property type="term" value="P:DNA synthesis involved in DNA repair"/>
    <property type="evidence" value="ECO:0007669"/>
    <property type="project" value="TreeGrafter"/>
</dbReference>
<evidence type="ECO:0000256" key="1">
    <source>
        <dbReference type="SAM" id="Coils"/>
    </source>
</evidence>